<dbReference type="AlphaFoldDB" id="A0AAN0X6Q0"/>
<sequence>MSSEEKLLIDEEEFIQINNLNRVGDIQKTDLMLLDDGSSNCNAITYENFLKKTKDKIFKNEGLEYFKEVIKDTIATELLANENFINQAYNKVLEKLLNNANNGVYNISDKVRDRIIGNISSTTLTKNDKFVIMNYSTLQKSPVPEYLTGIPSGFTTTKSKTTSSYIYPSYFKNQAYVLDMTSEYSNQEVELLFYTSDDDNPIYLDITVALTINASGTKYAKKVALKYTDSSQKSTAYYYGAKNAYVDILCPVLRGWYIQKRGYINGNRVPVLVKL</sequence>
<protein>
    <recommendedName>
        <fullName evidence="3">DUF685 domain-containing protein</fullName>
    </recommendedName>
</protein>
<dbReference type="Pfam" id="PF05085">
    <property type="entry name" value="DUF685"/>
    <property type="match status" value="1"/>
</dbReference>
<dbReference type="RefSeq" id="WP_062706258.1">
    <property type="nucleotide sequence ID" value="NZ_CP014817.1"/>
</dbReference>
<geneLocation type="plasmid" evidence="2">
    <name>unnamed 2</name>
</geneLocation>
<proteinExistence type="predicted"/>
<keyword evidence="1" id="KW-0614">Plasmid</keyword>
<name>A0AAN0X6Q0_BORHE</name>
<evidence type="ECO:0008006" key="3">
    <source>
        <dbReference type="Google" id="ProtNLM"/>
    </source>
</evidence>
<dbReference type="InterPro" id="IPR007777">
    <property type="entry name" value="DUF685"/>
</dbReference>
<dbReference type="EMBL" id="CP014817">
    <property type="protein sequence ID" value="AMR76189.1"/>
    <property type="molecule type" value="Genomic_DNA"/>
</dbReference>
<organism evidence="1">
    <name type="scientific">Borrelia hermsii</name>
    <dbReference type="NCBI Taxonomy" id="140"/>
    <lineage>
        <taxon>Bacteria</taxon>
        <taxon>Pseudomonadati</taxon>
        <taxon>Spirochaetota</taxon>
        <taxon>Spirochaetia</taxon>
        <taxon>Spirochaetales</taxon>
        <taxon>Borreliaceae</taxon>
        <taxon>Borrelia</taxon>
    </lineage>
</organism>
<accession>A0AAN0X6Q0</accession>
<gene>
    <name evidence="1" type="ORF">A0V01_06280</name>
</gene>
<reference evidence="1" key="1">
    <citation type="submission" date="2016-03" db="EMBL/GenBank/DDBJ databases">
        <title>Borrelia hermsii Genome sequencing and assembly.</title>
        <authorList>
            <person name="Bontemps-Gallo S."/>
            <person name="Stewart S."/>
        </authorList>
    </citation>
    <scope>NUCLEOTIDE SEQUENCE [LARGE SCALE GENOMIC DNA]</scope>
    <source>
        <strain evidence="1">DAH-2E7</strain>
        <plasmid evidence="1">unnamed</plasmid>
        <plasmid>unnamed 2</plasmid>
    </source>
</reference>
<evidence type="ECO:0000313" key="1">
    <source>
        <dbReference type="EMBL" id="AMR76189.1"/>
    </source>
</evidence>
<evidence type="ECO:0000313" key="2">
    <source>
        <dbReference type="Proteomes" id="UP000075229"/>
    </source>
</evidence>